<feature type="chain" id="PRO_5026201313" evidence="11">
    <location>
        <begin position="28"/>
        <end position="969"/>
    </location>
</feature>
<dbReference type="PROSITE" id="PS52016">
    <property type="entry name" value="TONB_DEPENDENT_REC_3"/>
    <property type="match status" value="1"/>
</dbReference>
<evidence type="ECO:0000259" key="12">
    <source>
        <dbReference type="Pfam" id="PF00593"/>
    </source>
</evidence>
<dbReference type="AlphaFoldDB" id="A0A6G7ZLE6"/>
<evidence type="ECO:0000313" key="14">
    <source>
        <dbReference type="EMBL" id="QIL01740.1"/>
    </source>
</evidence>
<dbReference type="EMBL" id="CP049871">
    <property type="protein sequence ID" value="QIL01740.1"/>
    <property type="molecule type" value="Genomic_DNA"/>
</dbReference>
<keyword evidence="3 8" id="KW-1134">Transmembrane beta strand</keyword>
<evidence type="ECO:0000256" key="11">
    <source>
        <dbReference type="SAM" id="SignalP"/>
    </source>
</evidence>
<dbReference type="Gene3D" id="2.170.130.10">
    <property type="entry name" value="TonB-dependent receptor, plug domain"/>
    <property type="match status" value="1"/>
</dbReference>
<comment type="similarity">
    <text evidence="8 9">Belongs to the TonB-dependent receptor family.</text>
</comment>
<evidence type="ECO:0000313" key="15">
    <source>
        <dbReference type="Proteomes" id="UP000502502"/>
    </source>
</evidence>
<feature type="region of interest" description="Disordered" evidence="10">
    <location>
        <begin position="30"/>
        <end position="61"/>
    </location>
</feature>
<dbReference type="RefSeq" id="WP_166092597.1">
    <property type="nucleotide sequence ID" value="NZ_CP049871.1"/>
</dbReference>
<keyword evidence="5 9" id="KW-0798">TonB box</keyword>
<keyword evidence="4 8" id="KW-0812">Transmembrane</keyword>
<keyword evidence="11" id="KW-0732">Signal</keyword>
<gene>
    <name evidence="14" type="ORF">G7078_02345</name>
</gene>
<accession>A0A6G7ZLE6</accession>
<proteinExistence type="inferred from homology"/>
<reference evidence="14 15" key="1">
    <citation type="submission" date="2020-03" db="EMBL/GenBank/DDBJ databases">
        <title>Sphingomonas sp. nov., isolated from fish.</title>
        <authorList>
            <person name="Hyun D.-W."/>
            <person name="Bae J.-W."/>
        </authorList>
    </citation>
    <scope>NUCLEOTIDE SEQUENCE [LARGE SCALE GENOMIC DNA]</scope>
    <source>
        <strain evidence="14 15">HDW15C</strain>
    </source>
</reference>
<organism evidence="14 15">
    <name type="scientific">Sphingomonas sinipercae</name>
    <dbReference type="NCBI Taxonomy" id="2714944"/>
    <lineage>
        <taxon>Bacteria</taxon>
        <taxon>Pseudomonadati</taxon>
        <taxon>Pseudomonadota</taxon>
        <taxon>Alphaproteobacteria</taxon>
        <taxon>Sphingomonadales</taxon>
        <taxon>Sphingomonadaceae</taxon>
        <taxon>Sphingomonas</taxon>
    </lineage>
</organism>
<evidence type="ECO:0000256" key="8">
    <source>
        <dbReference type="PROSITE-ProRule" id="PRU01360"/>
    </source>
</evidence>
<dbReference type="InterPro" id="IPR000531">
    <property type="entry name" value="Beta-barrel_TonB"/>
</dbReference>
<evidence type="ECO:0000256" key="3">
    <source>
        <dbReference type="ARBA" id="ARBA00022452"/>
    </source>
</evidence>
<dbReference type="Pfam" id="PF00593">
    <property type="entry name" value="TonB_dep_Rec_b-barrel"/>
    <property type="match status" value="1"/>
</dbReference>
<evidence type="ECO:0000256" key="7">
    <source>
        <dbReference type="ARBA" id="ARBA00023237"/>
    </source>
</evidence>
<dbReference type="Proteomes" id="UP000502502">
    <property type="component" value="Chromosome"/>
</dbReference>
<dbReference type="GO" id="GO:0009279">
    <property type="term" value="C:cell outer membrane"/>
    <property type="evidence" value="ECO:0007669"/>
    <property type="project" value="UniProtKB-SubCell"/>
</dbReference>
<evidence type="ECO:0000256" key="6">
    <source>
        <dbReference type="ARBA" id="ARBA00023136"/>
    </source>
</evidence>
<evidence type="ECO:0000256" key="4">
    <source>
        <dbReference type="ARBA" id="ARBA00022692"/>
    </source>
</evidence>
<keyword evidence="14" id="KW-0675">Receptor</keyword>
<dbReference type="InterPro" id="IPR037066">
    <property type="entry name" value="Plug_dom_sf"/>
</dbReference>
<evidence type="ECO:0000256" key="9">
    <source>
        <dbReference type="RuleBase" id="RU003357"/>
    </source>
</evidence>
<evidence type="ECO:0000256" key="5">
    <source>
        <dbReference type="ARBA" id="ARBA00023077"/>
    </source>
</evidence>
<keyword evidence="6 8" id="KW-0472">Membrane</keyword>
<dbReference type="InterPro" id="IPR012910">
    <property type="entry name" value="Plug_dom"/>
</dbReference>
<protein>
    <submittedName>
        <fullName evidence="14">TonB-dependent receptor</fullName>
    </submittedName>
</protein>
<comment type="subcellular location">
    <subcellularLocation>
        <location evidence="1 8">Cell outer membrane</location>
        <topology evidence="1 8">Multi-pass membrane protein</topology>
    </subcellularLocation>
</comment>
<dbReference type="SUPFAM" id="SSF56935">
    <property type="entry name" value="Porins"/>
    <property type="match status" value="1"/>
</dbReference>
<feature type="signal peptide" evidence="11">
    <location>
        <begin position="1"/>
        <end position="27"/>
    </location>
</feature>
<evidence type="ECO:0000256" key="2">
    <source>
        <dbReference type="ARBA" id="ARBA00022448"/>
    </source>
</evidence>
<evidence type="ECO:0000256" key="10">
    <source>
        <dbReference type="SAM" id="MobiDB-lite"/>
    </source>
</evidence>
<feature type="domain" description="TonB-dependent receptor-like beta-barrel" evidence="12">
    <location>
        <begin position="390"/>
        <end position="928"/>
    </location>
</feature>
<feature type="domain" description="TonB-dependent receptor plug" evidence="13">
    <location>
        <begin position="78"/>
        <end position="187"/>
    </location>
</feature>
<dbReference type="PANTHER" id="PTHR47234:SF2">
    <property type="entry name" value="TONB-DEPENDENT RECEPTOR"/>
    <property type="match status" value="1"/>
</dbReference>
<evidence type="ECO:0000256" key="1">
    <source>
        <dbReference type="ARBA" id="ARBA00004571"/>
    </source>
</evidence>
<dbReference type="InterPro" id="IPR039426">
    <property type="entry name" value="TonB-dep_rcpt-like"/>
</dbReference>
<evidence type="ECO:0000259" key="13">
    <source>
        <dbReference type="Pfam" id="PF07715"/>
    </source>
</evidence>
<keyword evidence="7 8" id="KW-0998">Cell outer membrane</keyword>
<keyword evidence="15" id="KW-1185">Reference proteome</keyword>
<dbReference type="Gene3D" id="2.40.170.20">
    <property type="entry name" value="TonB-dependent receptor, beta-barrel domain"/>
    <property type="match status" value="1"/>
</dbReference>
<dbReference type="Pfam" id="PF07715">
    <property type="entry name" value="Plug"/>
    <property type="match status" value="1"/>
</dbReference>
<sequence length="969" mass="103126">MNTRFRTALLSSTLIASAALVATPAFAQATMTPPAGEPDTTVSQPAESTDTTPVSQAPTDAQGEIIVTGSRIARPDLEASSPVAVISGESLRETNNVTVEQILAVNPQFASGFGQSSNNPGDGSATANLRGLEEERTLVLIDGKRAPAFDTNGRVDLNSIPTGLIKRIDILTGGASSVYGSDAIAGVVNFILDDRFKGIRLDGSAQTYGEGDGEIYNATLTAGMPIGDRGNIIGSIGWTKRNGVFFGDRSCCSVAVDSYDFTASGGSSNTVPTAFDIPGADRIQIQPDGSVTTDVALYNFNPVNYVQSPFRRINAMLIGRYELTDNIEAYARAMYADNKVQLQLAPTATAGFGFNIDPSNPFLSPDLYDAFFNTTANPDLIINDGTDVANDPTARAGTSNVGIRRRIIETGGRTEDFRTKSQQYVGGLRGDLGSFNWDVFAQWGQSKKHTVFRNDLSYTALQQALDVVDDGNGNAVCFNPANGCVPLNLFTTEPLSADSIAFVLRDAIEDSKTSQFIAGGNLGGDLTLLHSPLAAHPAAIALGVEYRKEKGSTAVDPLYASGDLIYYGQGQNISGSYDVREVYGEMKLPLIEDRPYISSLGLELGVRYSDYSNVGGVWSYKYGGDYAPVRGFRFRTIYQRAVRAPNIYELYSPVVAGTGGLSFDPCTGTVTAAVQAACIAQGAPASRFNNGVSSIPDPISGQINIFTGGNQNLEEEVSDTFTLGAVLSPTLIRGFSASVDYYKIKIKNAISDTSPSLTLDACFSNPSPNNPACTSIVRNPIDGSLSGDTTIGVPSQLGNVASIATKGFDFTAGYRGGVSSGVHYALNLAATWTRSYKFNDTECAGFFGPVCDYEPMPTWKHVAEATVGSGPWSSNTRWRYLSSVDADSDISGPDGILVQQIPSYSYFDQTFSYNLADRYQFRFGVLNVFNKKPPFVGDTTGATAGGGGTFPNTYDVLGRAFFVGATARF</sequence>
<dbReference type="InterPro" id="IPR036942">
    <property type="entry name" value="Beta-barrel_TonB_sf"/>
</dbReference>
<dbReference type="KEGG" id="ssin:G7078_02345"/>
<keyword evidence="2 8" id="KW-0813">Transport</keyword>
<name>A0A6G7ZLE6_9SPHN</name>
<feature type="compositionally biased region" description="Polar residues" evidence="10">
    <location>
        <begin position="40"/>
        <end position="59"/>
    </location>
</feature>
<dbReference type="PANTHER" id="PTHR47234">
    <property type="match status" value="1"/>
</dbReference>